<comment type="subcellular location">
    <subcellularLocation>
        <location evidence="1 9">Cell inner membrane</location>
        <topology evidence="1 9">Single-pass membrane protein</topology>
    </subcellularLocation>
</comment>
<dbReference type="Proteomes" id="UP000094969">
    <property type="component" value="Chromosome"/>
</dbReference>
<organism evidence="12 13">
    <name type="scientific">Bosea vaviloviae</name>
    <dbReference type="NCBI Taxonomy" id="1526658"/>
    <lineage>
        <taxon>Bacteria</taxon>
        <taxon>Pseudomonadati</taxon>
        <taxon>Pseudomonadota</taxon>
        <taxon>Alphaproteobacteria</taxon>
        <taxon>Hyphomicrobiales</taxon>
        <taxon>Boseaceae</taxon>
        <taxon>Bosea</taxon>
    </lineage>
</organism>
<evidence type="ECO:0000256" key="9">
    <source>
        <dbReference type="RuleBase" id="RU365093"/>
    </source>
</evidence>
<keyword evidence="8" id="KW-0472">Membrane</keyword>
<dbReference type="InterPro" id="IPR058781">
    <property type="entry name" value="HH_AprE-like"/>
</dbReference>
<dbReference type="PANTHER" id="PTHR30386">
    <property type="entry name" value="MEMBRANE FUSION SUBUNIT OF EMRAB-TOLC MULTIDRUG EFFLUX PUMP"/>
    <property type="match status" value="1"/>
</dbReference>
<proteinExistence type="inferred from homology"/>
<evidence type="ECO:0000256" key="1">
    <source>
        <dbReference type="ARBA" id="ARBA00004377"/>
    </source>
</evidence>
<keyword evidence="6" id="KW-0812">Transmembrane</keyword>
<sequence length="427" mass="47725">MQRGEAVPRLAKLVVLFVGLLMLLLGLWAGLTQLEEVTRGSGRVIPSSRVQVIQTPEAGVVREIPVRLGQRIHRGDLLMRLEDTPNATRANEVEAQARALSAQIARLEIEASGQDTPYQCPPRVAETAIAVCENEERLLALRKENLNTRLEVFRQRVQQRRQEVAETVANMNRFAEGLKLSEREMRLVGPLVSRNLVSQMESLRVERQLVEFRGQVATGTETLVRLKSNLLEAELQVDEQVIQSRREAAGELTTRKSEFSVIDQTLRGAEQRVARTDIRAPVEGIINALPITTVGAFLNAGEKVVEIVPLEDKLLVEARIRPSDIAFITLNQRAIVKVTAYDFFQYGGLSGTVEHVSADSLYDSNAKENFYAVIVRTDEAALKRGGVEFPIIPGMITDVDIITGHKSILTYLLKPINRAWREALRER</sequence>
<dbReference type="PRINTS" id="PR01490">
    <property type="entry name" value="RTXTOXIND"/>
</dbReference>
<dbReference type="GO" id="GO:0005886">
    <property type="term" value="C:plasma membrane"/>
    <property type="evidence" value="ECO:0007669"/>
    <property type="project" value="UniProtKB-SubCell"/>
</dbReference>
<accession>A0A1D7UAM9</accession>
<dbReference type="InterPro" id="IPR058982">
    <property type="entry name" value="Beta-barrel_AprE"/>
</dbReference>
<reference evidence="12 13" key="1">
    <citation type="journal article" date="2015" name="Antonie Van Leeuwenhoek">
        <title>Bosea vaviloviae sp. nov., a new species of slow-growing rhizobia isolated from nodules of the relict species Vavilovia formosa (Stev.) Fed.</title>
        <authorList>
            <person name="Safronova V.I."/>
            <person name="Kuznetsova I.G."/>
            <person name="Sazanova A.L."/>
            <person name="Kimeklis A.K."/>
            <person name="Belimov A.A."/>
            <person name="Andronov E.E."/>
            <person name="Pinaev A.G."/>
            <person name="Chizhevskaya E.P."/>
            <person name="Pukhaev A.R."/>
            <person name="Popov K.P."/>
            <person name="Willems A."/>
            <person name="Tikhonovich I.A."/>
        </authorList>
    </citation>
    <scope>NUCLEOTIDE SEQUENCE [LARGE SCALE GENOMIC DNA]</scope>
    <source>
        <strain evidence="12 13">Vaf18</strain>
    </source>
</reference>
<feature type="domain" description="AprE-like beta-barrel" evidence="11">
    <location>
        <begin position="314"/>
        <end position="404"/>
    </location>
</feature>
<dbReference type="PANTHER" id="PTHR30386:SF26">
    <property type="entry name" value="TRANSPORT PROTEIN COMB"/>
    <property type="match status" value="1"/>
</dbReference>
<evidence type="ECO:0000313" key="12">
    <source>
        <dbReference type="EMBL" id="AOO84433.1"/>
    </source>
</evidence>
<keyword evidence="4 9" id="KW-1003">Cell membrane</keyword>
<feature type="domain" description="AprE-like long alpha-helical hairpin" evidence="10">
    <location>
        <begin position="89"/>
        <end position="271"/>
    </location>
</feature>
<dbReference type="EMBL" id="CP017147">
    <property type="protein sequence ID" value="AOO84433.1"/>
    <property type="molecule type" value="Genomic_DNA"/>
</dbReference>
<dbReference type="InterPro" id="IPR006144">
    <property type="entry name" value="Secretion_HlyD_CS"/>
</dbReference>
<evidence type="ECO:0000256" key="8">
    <source>
        <dbReference type="ARBA" id="ARBA00023136"/>
    </source>
</evidence>
<dbReference type="GO" id="GO:0009306">
    <property type="term" value="P:protein secretion"/>
    <property type="evidence" value="ECO:0007669"/>
    <property type="project" value="InterPro"/>
</dbReference>
<evidence type="ECO:0000259" key="10">
    <source>
        <dbReference type="Pfam" id="PF25994"/>
    </source>
</evidence>
<dbReference type="STRING" id="1526658.BHK69_13155"/>
<dbReference type="Pfam" id="PF26002">
    <property type="entry name" value="Beta-barrel_AprE"/>
    <property type="match status" value="1"/>
</dbReference>
<evidence type="ECO:0000259" key="11">
    <source>
        <dbReference type="Pfam" id="PF26002"/>
    </source>
</evidence>
<comment type="similarity">
    <text evidence="2 9">Belongs to the membrane fusion protein (MFP) (TC 8.A.1) family.</text>
</comment>
<dbReference type="Pfam" id="PF25994">
    <property type="entry name" value="HH_AprE"/>
    <property type="match status" value="1"/>
</dbReference>
<dbReference type="InterPro" id="IPR050739">
    <property type="entry name" value="MFP"/>
</dbReference>
<name>A0A1D7UAM9_9HYPH</name>
<evidence type="ECO:0000313" key="13">
    <source>
        <dbReference type="Proteomes" id="UP000094969"/>
    </source>
</evidence>
<protein>
    <recommendedName>
        <fullName evidence="9">Membrane fusion protein (MFP) family protein</fullName>
    </recommendedName>
</protein>
<dbReference type="KEGG" id="bvv:BHK69_13155"/>
<dbReference type="Gene3D" id="2.40.30.170">
    <property type="match status" value="1"/>
</dbReference>
<keyword evidence="5 9" id="KW-0997">Cell inner membrane</keyword>
<keyword evidence="13" id="KW-1185">Reference proteome</keyword>
<evidence type="ECO:0000256" key="5">
    <source>
        <dbReference type="ARBA" id="ARBA00022519"/>
    </source>
</evidence>
<evidence type="ECO:0000256" key="3">
    <source>
        <dbReference type="ARBA" id="ARBA00022448"/>
    </source>
</evidence>
<dbReference type="InterPro" id="IPR010129">
    <property type="entry name" value="T1SS_HlyD"/>
</dbReference>
<gene>
    <name evidence="12" type="ORF">BHK69_13155</name>
</gene>
<dbReference type="Gene3D" id="2.40.50.100">
    <property type="match status" value="1"/>
</dbReference>
<evidence type="ECO:0000256" key="7">
    <source>
        <dbReference type="ARBA" id="ARBA00022989"/>
    </source>
</evidence>
<dbReference type="PROSITE" id="PS00543">
    <property type="entry name" value="HLYD_FAMILY"/>
    <property type="match status" value="1"/>
</dbReference>
<evidence type="ECO:0000256" key="6">
    <source>
        <dbReference type="ARBA" id="ARBA00022692"/>
    </source>
</evidence>
<evidence type="ECO:0000256" key="4">
    <source>
        <dbReference type="ARBA" id="ARBA00022475"/>
    </source>
</evidence>
<keyword evidence="3 9" id="KW-0813">Transport</keyword>
<evidence type="ECO:0000256" key="2">
    <source>
        <dbReference type="ARBA" id="ARBA00009477"/>
    </source>
</evidence>
<dbReference type="AlphaFoldDB" id="A0A1D7UAM9"/>
<keyword evidence="7" id="KW-1133">Transmembrane helix</keyword>
<dbReference type="NCBIfam" id="TIGR01843">
    <property type="entry name" value="type_I_hlyD"/>
    <property type="match status" value="1"/>
</dbReference>